<feature type="region of interest" description="Disordered" evidence="1">
    <location>
        <begin position="253"/>
        <end position="327"/>
    </location>
</feature>
<dbReference type="OrthoDB" id="5387995at2759"/>
<gene>
    <name evidence="2" type="ORF">A9Z42_0047600</name>
</gene>
<dbReference type="EMBL" id="LFMI01000480">
    <property type="protein sequence ID" value="OTA04199.1"/>
    <property type="molecule type" value="Genomic_DNA"/>
</dbReference>
<keyword evidence="3" id="KW-1185">Reference proteome</keyword>
<dbReference type="AlphaFoldDB" id="A0A2H2ZAE6"/>
<evidence type="ECO:0000313" key="2">
    <source>
        <dbReference type="EMBL" id="OTA04199.1"/>
    </source>
</evidence>
<feature type="compositionally biased region" description="Basic residues" evidence="1">
    <location>
        <begin position="63"/>
        <end position="79"/>
    </location>
</feature>
<feature type="region of interest" description="Disordered" evidence="1">
    <location>
        <begin position="347"/>
        <end position="373"/>
    </location>
</feature>
<feature type="compositionally biased region" description="Pro residues" evidence="1">
    <location>
        <begin position="80"/>
        <end position="99"/>
    </location>
</feature>
<name>A0A2H2ZAE6_TRIPA</name>
<feature type="region of interest" description="Disordered" evidence="1">
    <location>
        <begin position="53"/>
        <end position="119"/>
    </location>
</feature>
<reference evidence="2 3" key="1">
    <citation type="journal article" date="2015" name="Genome Announc.">
        <title>Genome sequence and annotation of Trichoderma parareesei, the ancestor of the cellulase producer Trichoderma reesei.</title>
        <authorList>
            <person name="Yang D."/>
            <person name="Pomraning K."/>
            <person name="Kopchinskiy A."/>
            <person name="Karimi Aghcheh R."/>
            <person name="Atanasova L."/>
            <person name="Chenthamara K."/>
            <person name="Baker S.E."/>
            <person name="Zhang R."/>
            <person name="Shen Q."/>
            <person name="Freitag M."/>
            <person name="Kubicek C.P."/>
            <person name="Druzhinina I.S."/>
        </authorList>
    </citation>
    <scope>NUCLEOTIDE SEQUENCE [LARGE SCALE GENOMIC DNA]</scope>
    <source>
        <strain evidence="2 3">CBS 125925</strain>
    </source>
</reference>
<evidence type="ECO:0000313" key="3">
    <source>
        <dbReference type="Proteomes" id="UP000219286"/>
    </source>
</evidence>
<dbReference type="Proteomes" id="UP000219286">
    <property type="component" value="Unassembled WGS sequence"/>
</dbReference>
<comment type="caution">
    <text evidence="2">The sequence shown here is derived from an EMBL/GenBank/DDBJ whole genome shotgun (WGS) entry which is preliminary data.</text>
</comment>
<sequence>MQISLEPVQTLRCHDALLEAGPIVVVVPGLHSLGAAARPRLASMSKALSRRKSSDFLLEAPPHRHRLKKSITTTTKRKPPPPPPHIPSPPPHIPSPPPTVLSSSTPRHRPKPDNNNNNNNLIQFALLDRTSLQTAFTFLLPNSQKAAAAARRGIKRCRLGSDVEGPNTASVGRKKRRLRSRLITSPLSQPFSQPATHILNREGRPVGDRRFVKMAVMLDASRRAAYLRATAYLRYSVMNRMRKRMGLAPYHHQVEGKQGEGESSRGCSSSNGCSSSSSTLRQGIDTFGRAPWQQPQAVKPSHEAKHSFTEEARRGATPPAPQPENRVGTLAKAPACRLSKPIALPLPSADADATNDRPAARIDSTTSPEPRPPLAWMYDDVEEDSFAHLHAGDEHLDDDDDDDGVGVYCNFDAIFAVRATSPDPQVTTTPKEDHTYEEYMDELDGISWRIG</sequence>
<protein>
    <submittedName>
        <fullName evidence="2">Uncharacterized protein</fullName>
    </submittedName>
</protein>
<organism evidence="2 3">
    <name type="scientific">Trichoderma parareesei</name>
    <name type="common">Filamentous fungus</name>
    <dbReference type="NCBI Taxonomy" id="858221"/>
    <lineage>
        <taxon>Eukaryota</taxon>
        <taxon>Fungi</taxon>
        <taxon>Dikarya</taxon>
        <taxon>Ascomycota</taxon>
        <taxon>Pezizomycotina</taxon>
        <taxon>Sordariomycetes</taxon>
        <taxon>Hypocreomycetidae</taxon>
        <taxon>Hypocreales</taxon>
        <taxon>Hypocreaceae</taxon>
        <taxon>Trichoderma</taxon>
    </lineage>
</organism>
<feature type="compositionally biased region" description="Low complexity" evidence="1">
    <location>
        <begin position="264"/>
        <end position="278"/>
    </location>
</feature>
<proteinExistence type="predicted"/>
<accession>A0A2H2ZAE6</accession>
<evidence type="ECO:0000256" key="1">
    <source>
        <dbReference type="SAM" id="MobiDB-lite"/>
    </source>
</evidence>
<feature type="compositionally biased region" description="Basic and acidic residues" evidence="1">
    <location>
        <begin position="253"/>
        <end position="263"/>
    </location>
</feature>
<feature type="compositionally biased region" description="Basic and acidic residues" evidence="1">
    <location>
        <begin position="300"/>
        <end position="314"/>
    </location>
</feature>